<evidence type="ECO:0000256" key="4">
    <source>
        <dbReference type="ARBA" id="ARBA00022679"/>
    </source>
</evidence>
<keyword evidence="7" id="KW-1003">Cell membrane</keyword>
<organism evidence="9 10">
    <name type="scientific">Parapedobacter defluvii</name>
    <dbReference type="NCBI Taxonomy" id="2045106"/>
    <lineage>
        <taxon>Bacteria</taxon>
        <taxon>Pseudomonadati</taxon>
        <taxon>Bacteroidota</taxon>
        <taxon>Sphingobacteriia</taxon>
        <taxon>Sphingobacteriales</taxon>
        <taxon>Sphingobacteriaceae</taxon>
        <taxon>Parapedobacter</taxon>
    </lineage>
</organism>
<dbReference type="PANTHER" id="PTHR42755">
    <property type="entry name" value="3-DEOXY-MANNO-OCTULOSONATE CYTIDYLYLTRANSFERASE"/>
    <property type="match status" value="1"/>
</dbReference>
<keyword evidence="7" id="KW-0472">Membrane</keyword>
<dbReference type="Pfam" id="PF04413">
    <property type="entry name" value="Glycos_transf_N"/>
    <property type="match status" value="1"/>
</dbReference>
<dbReference type="InterPro" id="IPR039901">
    <property type="entry name" value="Kdotransferase"/>
</dbReference>
<sequence>MWILYLAGIKIYGLLIYILSPFNDKAKKWSRGRRGLLSRIAREVDPDSQSIWFHFASLGEFEQGRPVLEGIRLHRPNTSIVVTFYSPSGYEIRKNTPLADHVFYLPEDTPANAKALIRLINPSLAIFTKYEYWPFYFRTLASHHIPLYLISAIFRPDQVFFKPYGGFFRKTLTYVTYFFTQNQDSLNLLARLGLTNASLAGDTRFDRVSTLPESRKHIPEIELFAKEAPVLVAGSTWPADEALLVNLHIRFPDWKIIIAPHEIHEEHLRSIEKLFPDAVRFSKRSKPITHHPSPATVLLIDNIGMLSSLYAYGQIAYIGGGFGAGIHNTLEAAAYGIPVIFGPNYRKFQEAKDLLANGGGFSVQSTDELIAVFDNLSADASHRQHAGQTAGRYVREHAGATAVILHLLVEKELGSNTIGE</sequence>
<feature type="domain" description="3-deoxy-D-manno-octulosonic-acid transferase N-terminal" evidence="8">
    <location>
        <begin position="45"/>
        <end position="206"/>
    </location>
</feature>
<comment type="similarity">
    <text evidence="7">Belongs to the glycosyltransferase group 1 family.</text>
</comment>
<reference evidence="10" key="1">
    <citation type="journal article" date="2019" name="Int. J. Syst. Evol. Microbiol.">
        <title>The Global Catalogue of Microorganisms (GCM) 10K type strain sequencing project: providing services to taxonomists for standard genome sequencing and annotation.</title>
        <authorList>
            <consortium name="The Broad Institute Genomics Platform"/>
            <consortium name="The Broad Institute Genome Sequencing Center for Infectious Disease"/>
            <person name="Wu L."/>
            <person name="Ma J."/>
        </authorList>
    </citation>
    <scope>NUCLEOTIDE SEQUENCE [LARGE SCALE GENOMIC DNA]</scope>
    <source>
        <strain evidence="10">CGMCC 1.15342</strain>
    </source>
</reference>
<accession>A0ABQ1LK43</accession>
<comment type="subcellular location">
    <subcellularLocation>
        <location evidence="7">Cell membrane</location>
    </subcellularLocation>
</comment>
<evidence type="ECO:0000256" key="6">
    <source>
        <dbReference type="ARBA" id="ARBA00049183"/>
    </source>
</evidence>
<evidence type="ECO:0000256" key="2">
    <source>
        <dbReference type="ARBA" id="ARBA00012621"/>
    </source>
</evidence>
<comment type="pathway">
    <text evidence="1 7">Bacterial outer membrane biogenesis; LPS core biosynthesis.</text>
</comment>
<dbReference type="Gene3D" id="3.40.50.11720">
    <property type="entry name" value="3-Deoxy-D-manno-octulosonic-acid transferase, N-terminal domain"/>
    <property type="match status" value="1"/>
</dbReference>
<evidence type="ECO:0000256" key="5">
    <source>
        <dbReference type="ARBA" id="ARBA00031445"/>
    </source>
</evidence>
<evidence type="ECO:0000259" key="8">
    <source>
        <dbReference type="Pfam" id="PF04413"/>
    </source>
</evidence>
<dbReference type="EMBL" id="BMIK01000003">
    <property type="protein sequence ID" value="GGC24309.1"/>
    <property type="molecule type" value="Genomic_DNA"/>
</dbReference>
<dbReference type="GO" id="GO:0016740">
    <property type="term" value="F:transferase activity"/>
    <property type="evidence" value="ECO:0007669"/>
    <property type="project" value="UniProtKB-KW"/>
</dbReference>
<dbReference type="InterPro" id="IPR038107">
    <property type="entry name" value="Glycos_transf_N_sf"/>
</dbReference>
<dbReference type="Proteomes" id="UP000597338">
    <property type="component" value="Unassembled WGS sequence"/>
</dbReference>
<evidence type="ECO:0000313" key="9">
    <source>
        <dbReference type="EMBL" id="GGC24309.1"/>
    </source>
</evidence>
<proteinExistence type="inferred from homology"/>
<dbReference type="PANTHER" id="PTHR42755:SF1">
    <property type="entry name" value="3-DEOXY-D-MANNO-OCTULOSONIC ACID TRANSFERASE, MITOCHONDRIAL-RELATED"/>
    <property type="match status" value="1"/>
</dbReference>
<dbReference type="SUPFAM" id="SSF53756">
    <property type="entry name" value="UDP-Glycosyltransferase/glycogen phosphorylase"/>
    <property type="match status" value="1"/>
</dbReference>
<dbReference type="Gene3D" id="3.40.50.2000">
    <property type="entry name" value="Glycogen Phosphorylase B"/>
    <property type="match status" value="1"/>
</dbReference>
<keyword evidence="7" id="KW-0448">Lipopolysaccharide biosynthesis</keyword>
<comment type="catalytic activity">
    <reaction evidence="6 7">
        <text>lipid IVA (E. coli) + CMP-3-deoxy-beta-D-manno-octulosonate = alpha-Kdo-(2-&gt;6)-lipid IVA (E. coli) + CMP + H(+)</text>
        <dbReference type="Rhea" id="RHEA:28066"/>
        <dbReference type="ChEBI" id="CHEBI:15378"/>
        <dbReference type="ChEBI" id="CHEBI:58603"/>
        <dbReference type="ChEBI" id="CHEBI:60364"/>
        <dbReference type="ChEBI" id="CHEBI:60377"/>
        <dbReference type="ChEBI" id="CHEBI:85987"/>
        <dbReference type="EC" id="2.4.99.12"/>
    </reaction>
</comment>
<name>A0ABQ1LK43_9SPHI</name>
<evidence type="ECO:0000256" key="7">
    <source>
        <dbReference type="RuleBase" id="RU365103"/>
    </source>
</evidence>
<keyword evidence="4 7" id="KW-0808">Transferase</keyword>
<dbReference type="EC" id="2.4.99.12" evidence="2 7"/>
<evidence type="ECO:0000313" key="10">
    <source>
        <dbReference type="Proteomes" id="UP000597338"/>
    </source>
</evidence>
<protein>
    <recommendedName>
        <fullName evidence="3 7">3-deoxy-D-manno-octulosonic acid transferase</fullName>
        <shortName evidence="7">Kdo transferase</shortName>
        <ecNumber evidence="2 7">2.4.99.12</ecNumber>
    </recommendedName>
    <alternativeName>
        <fullName evidence="5 7">Lipid IV(A) 3-deoxy-D-manno-octulosonic acid transferase</fullName>
    </alternativeName>
</protein>
<dbReference type="InterPro" id="IPR007507">
    <property type="entry name" value="Glycos_transf_N"/>
</dbReference>
<comment type="function">
    <text evidence="7">Involved in lipopolysaccharide (LPS) biosynthesis. Catalyzes the transfer of 3-deoxy-D-manno-octulosonate (Kdo) residue(s) from CMP-Kdo to lipid IV(A), the tetraacyldisaccharide-1,4'-bisphosphate precursor of lipid A.</text>
</comment>
<evidence type="ECO:0000256" key="1">
    <source>
        <dbReference type="ARBA" id="ARBA00004713"/>
    </source>
</evidence>
<gene>
    <name evidence="9" type="ORF">GCM10011386_15320</name>
</gene>
<evidence type="ECO:0000256" key="3">
    <source>
        <dbReference type="ARBA" id="ARBA00019077"/>
    </source>
</evidence>
<comment type="caution">
    <text evidence="9">The sequence shown here is derived from an EMBL/GenBank/DDBJ whole genome shotgun (WGS) entry which is preliminary data.</text>
</comment>
<keyword evidence="10" id="KW-1185">Reference proteome</keyword>